<proteinExistence type="predicted"/>
<comment type="caution">
    <text evidence="2">The sequence shown here is derived from an EMBL/GenBank/DDBJ whole genome shotgun (WGS) entry which is preliminary data.</text>
</comment>
<dbReference type="Pfam" id="PF07992">
    <property type="entry name" value="Pyr_redox_2"/>
    <property type="match status" value="1"/>
</dbReference>
<dbReference type="NCBIfam" id="TIGR02032">
    <property type="entry name" value="GG-red-SF"/>
    <property type="match status" value="1"/>
</dbReference>
<accession>A0A7C1W0K4</accession>
<dbReference type="Gene3D" id="3.50.50.60">
    <property type="entry name" value="FAD/NAD(P)-binding domain"/>
    <property type="match status" value="1"/>
</dbReference>
<dbReference type="InterPro" id="IPR011777">
    <property type="entry name" value="Geranylgeranyl_Rdtase_fam"/>
</dbReference>
<gene>
    <name evidence="2" type="ORF">ENI35_06175</name>
</gene>
<organism evidence="2">
    <name type="scientific">Desulfofervidus auxilii</name>
    <dbReference type="NCBI Taxonomy" id="1621989"/>
    <lineage>
        <taxon>Bacteria</taxon>
        <taxon>Pseudomonadati</taxon>
        <taxon>Thermodesulfobacteriota</taxon>
        <taxon>Candidatus Desulfofervidia</taxon>
        <taxon>Candidatus Desulfofervidales</taxon>
        <taxon>Candidatus Desulfofervidaceae</taxon>
        <taxon>Candidatus Desulfofervidus</taxon>
    </lineage>
</organism>
<dbReference type="PANTHER" id="PTHR42685">
    <property type="entry name" value="GERANYLGERANYL DIPHOSPHATE REDUCTASE"/>
    <property type="match status" value="1"/>
</dbReference>
<dbReference type="GO" id="GO:0016628">
    <property type="term" value="F:oxidoreductase activity, acting on the CH-CH group of donors, NAD or NADP as acceptor"/>
    <property type="evidence" value="ECO:0007669"/>
    <property type="project" value="InterPro"/>
</dbReference>
<dbReference type="InterPro" id="IPR036188">
    <property type="entry name" value="FAD/NAD-bd_sf"/>
</dbReference>
<name>A0A7C1W0K4_DESA2</name>
<dbReference type="EMBL" id="DRIH01000219">
    <property type="protein sequence ID" value="HEC68377.1"/>
    <property type="molecule type" value="Genomic_DNA"/>
</dbReference>
<dbReference type="Proteomes" id="UP000885738">
    <property type="component" value="Unassembled WGS sequence"/>
</dbReference>
<evidence type="ECO:0000313" key="2">
    <source>
        <dbReference type="EMBL" id="HEC68377.1"/>
    </source>
</evidence>
<dbReference type="PANTHER" id="PTHR42685:SF21">
    <property type="entry name" value="DEHYDROGENASE (FLAVOPROTEIN)-LIKE PROTEIN"/>
    <property type="match status" value="1"/>
</dbReference>
<reference evidence="2" key="1">
    <citation type="journal article" date="2020" name="mSystems">
        <title>Genome- and Community-Level Interaction Insights into Carbon Utilization and Element Cycling Functions of Hydrothermarchaeota in Hydrothermal Sediment.</title>
        <authorList>
            <person name="Zhou Z."/>
            <person name="Liu Y."/>
            <person name="Xu W."/>
            <person name="Pan J."/>
            <person name="Luo Z.H."/>
            <person name="Li M."/>
        </authorList>
    </citation>
    <scope>NUCLEOTIDE SEQUENCE [LARGE SCALE GENOMIC DNA]</scope>
    <source>
        <strain evidence="2">HyVt-389</strain>
    </source>
</reference>
<dbReference type="AlphaFoldDB" id="A0A7C1W0K4"/>
<dbReference type="InterPro" id="IPR023753">
    <property type="entry name" value="FAD/NAD-binding_dom"/>
</dbReference>
<protein>
    <submittedName>
        <fullName evidence="2">NAD(P)/FAD-dependent oxidoreductase</fullName>
    </submittedName>
</protein>
<evidence type="ECO:0000259" key="1">
    <source>
        <dbReference type="Pfam" id="PF07992"/>
    </source>
</evidence>
<dbReference type="PRINTS" id="PR00420">
    <property type="entry name" value="RNGMNOXGNASE"/>
</dbReference>
<dbReference type="InterPro" id="IPR050407">
    <property type="entry name" value="Geranylgeranyl_reductase"/>
</dbReference>
<feature type="domain" description="FAD/NAD(P)-binding" evidence="1">
    <location>
        <begin position="2"/>
        <end position="161"/>
    </location>
</feature>
<sequence length="383" mass="42801">MYDVIVIGGGPSGLNCAYRLSQKGLNVLLLDNRLQIGKGKICTGIVGIEAFKRFNLPSDCILSAIQKIKVISARGSVIEYKHPSILAYVVDRPNFDSIIAHRAISQGTLVKKGAEASDINVEKTKVKITVKDKNGFLNNYFAKLVVLATGINLKFNKILGLGYPKEFLYGVNAQARLNRVETTTVFIGSSLAPGGFAWTAPFKEGWIQIGLMTNDRPKFYFKKLCGVISRKNCLKIESTGYRPIAHGLVSKTYSERVIVVGEAAGQVKTTTGGGIYYGLLCSEIAAHIILKAFKKNCFNATVLSEYEKLWKKEIENEIKVGYHLRQIYSKLSDWQIEGVFNLVKRNDILPKLMNKIKFDWHSDLILYLFQNTPIGKIFKYRAD</sequence>
<dbReference type="SUPFAM" id="SSF51905">
    <property type="entry name" value="FAD/NAD(P)-binding domain"/>
    <property type="match status" value="1"/>
</dbReference>